<organism evidence="3 4">
    <name type="scientific">Elaeis guineensis var. tenera</name>
    <name type="common">Oil palm</name>
    <dbReference type="NCBI Taxonomy" id="51953"/>
    <lineage>
        <taxon>Eukaryota</taxon>
        <taxon>Viridiplantae</taxon>
        <taxon>Streptophyta</taxon>
        <taxon>Embryophyta</taxon>
        <taxon>Tracheophyta</taxon>
        <taxon>Spermatophyta</taxon>
        <taxon>Magnoliopsida</taxon>
        <taxon>Liliopsida</taxon>
        <taxon>Arecaceae</taxon>
        <taxon>Arecoideae</taxon>
        <taxon>Cocoseae</taxon>
        <taxon>Elaeidinae</taxon>
        <taxon>Elaeis</taxon>
    </lineage>
</organism>
<dbReference type="RefSeq" id="XP_073114476.1">
    <property type="nucleotide sequence ID" value="XM_073258375.1"/>
</dbReference>
<proteinExistence type="inferred from homology"/>
<dbReference type="OrthoDB" id="684536at2759"/>
<dbReference type="GeneID" id="105038268"/>
<protein>
    <submittedName>
        <fullName evidence="4">Uncharacterized protein LOC105038268</fullName>
    </submittedName>
</protein>
<evidence type="ECO:0000256" key="1">
    <source>
        <dbReference type="ARBA" id="ARBA00034773"/>
    </source>
</evidence>
<name>A0A6I9QNQ4_ELAGV</name>
<gene>
    <name evidence="4" type="primary">LOC105038268</name>
</gene>
<feature type="compositionally biased region" description="Low complexity" evidence="2">
    <location>
        <begin position="195"/>
        <end position="210"/>
    </location>
</feature>
<dbReference type="GO" id="GO:0010150">
    <property type="term" value="P:leaf senescence"/>
    <property type="evidence" value="ECO:0007669"/>
    <property type="project" value="UniProtKB-ARBA"/>
</dbReference>
<dbReference type="Pfam" id="PF04520">
    <property type="entry name" value="Senescence_reg"/>
    <property type="match status" value="1"/>
</dbReference>
<keyword evidence="3" id="KW-1185">Reference proteome</keyword>
<dbReference type="RefSeq" id="XP_010912316.2">
    <property type="nucleotide sequence ID" value="XM_010914014.3"/>
</dbReference>
<dbReference type="Proteomes" id="UP000504607">
    <property type="component" value="Chromosome 2"/>
</dbReference>
<accession>A0A6I9QNQ4</accession>
<dbReference type="AlphaFoldDB" id="A0A6I9QNQ4"/>
<reference evidence="4" key="1">
    <citation type="submission" date="2025-08" db="UniProtKB">
        <authorList>
            <consortium name="RefSeq"/>
        </authorList>
    </citation>
    <scope>IDENTIFICATION</scope>
</reference>
<comment type="similarity">
    <text evidence="1">Belongs to the senescence regulator S40 family.</text>
</comment>
<dbReference type="PANTHER" id="PTHR33083:SF116">
    <property type="entry name" value="OS04G0413900 PROTEIN"/>
    <property type="match status" value="1"/>
</dbReference>
<dbReference type="PANTHER" id="PTHR33083">
    <property type="entry name" value="EXPRESSED PROTEIN"/>
    <property type="match status" value="1"/>
</dbReference>
<feature type="region of interest" description="Disordered" evidence="2">
    <location>
        <begin position="175"/>
        <end position="210"/>
    </location>
</feature>
<dbReference type="InterPro" id="IPR007608">
    <property type="entry name" value="Senescence_reg_S40"/>
</dbReference>
<dbReference type="InParanoid" id="A0A6I9QNQ4"/>
<evidence type="ECO:0000256" key="2">
    <source>
        <dbReference type="SAM" id="MobiDB-lite"/>
    </source>
</evidence>
<evidence type="ECO:0000313" key="4">
    <source>
        <dbReference type="RefSeq" id="XP_010912316.2"/>
    </source>
</evidence>
<evidence type="ECO:0000313" key="3">
    <source>
        <dbReference type="Proteomes" id="UP000504607"/>
    </source>
</evidence>
<sequence>MRFRLREKGRVGPIRRRLPPSPSMTSWTVVPSYPPTIYFAPSPVLLSLAPGISLFSLPHGGAPRDRTPVTAAAAEPMESFRHQQTPGSDRFLGLVGPPRPANGTVLSAGEDELHEDEIFWTGADNPSSEPNRYPMKPSPAIGKPNPSPATIARAGFRRLPDRNFGILAALLEDDKKPPTAKASPPFQYRNAAARSPTSSPSSSTSPSSVSTCARMIPVVPKMKPESALSMPGGKIYHQSAPLRVPVAPAKMRRGWGEFEMDDRDLDGDEEMLPPHEIVARRSGNGSPMTTFSVLEGVGRTLKGRDLRQVRNAVWRKTGFLDL</sequence>